<keyword evidence="4" id="KW-1185">Reference proteome</keyword>
<name>A0AAE3ZEW0_9ACTN</name>
<dbReference type="SUPFAM" id="SSF53187">
    <property type="entry name" value="Zn-dependent exopeptidases"/>
    <property type="match status" value="1"/>
</dbReference>
<dbReference type="EMBL" id="JAVDXW010000001">
    <property type="protein sequence ID" value="MDR7302581.1"/>
    <property type="molecule type" value="Genomic_DNA"/>
</dbReference>
<evidence type="ECO:0000259" key="2">
    <source>
        <dbReference type="Pfam" id="PF07687"/>
    </source>
</evidence>
<dbReference type="InterPro" id="IPR002933">
    <property type="entry name" value="Peptidase_M20"/>
</dbReference>
<gene>
    <name evidence="3" type="ORF">JOF55_002762</name>
</gene>
<organism evidence="3 4">
    <name type="scientific">Haloactinomyces albus</name>
    <dbReference type="NCBI Taxonomy" id="1352928"/>
    <lineage>
        <taxon>Bacteria</taxon>
        <taxon>Bacillati</taxon>
        <taxon>Actinomycetota</taxon>
        <taxon>Actinomycetes</taxon>
        <taxon>Actinopolysporales</taxon>
        <taxon>Actinopolysporaceae</taxon>
        <taxon>Haloactinomyces</taxon>
    </lineage>
</organism>
<sequence>MTSKDELKARVCAEIDRQAERIVAFGDEIMRNPETGFREHDTARRVIKQFVDMGLEYRSGLAGTGVKARMPGRSRRRTVSILGELDSLLISDHPYADPGTGAAHACGHNAMAASMLGAGLGLQPVMDELDGDVVLFGVPAEECIELDWRMALREAGDLEFMLGKAELIRLGEFDDIDMALITHTEGAGDPLATMSGTANGSLIKRVRFVGRSAHAGNEPWSAVNASKALTLAVSAVDAQRETFRDSDMVRISHLITHGGEAVSAIPGAAEMEMMIRARTVEAMEDASRKVDRALRAGSVALGAEVEINTVTGYLPLVPDEPLVDVVDANSRDMLGDEHVLRHGGHLGSSTDVGDLGRVMPVAHPFAASGNDAPMHSNGYFVRDHVLAAVNPAKFMAMSAVDLLADGASGAEEVIRDSGPKLGRDDYVALRRRLDSVRRYRGDEE</sequence>
<comment type="caution">
    <text evidence="3">The sequence shown here is derived from an EMBL/GenBank/DDBJ whole genome shotgun (WGS) entry which is preliminary data.</text>
</comment>
<dbReference type="GO" id="GO:0016805">
    <property type="term" value="F:dipeptidase activity"/>
    <property type="evidence" value="ECO:0007669"/>
    <property type="project" value="InterPro"/>
</dbReference>
<evidence type="ECO:0000256" key="1">
    <source>
        <dbReference type="PIRNR" id="PIRNR037226"/>
    </source>
</evidence>
<dbReference type="Pfam" id="PF07687">
    <property type="entry name" value="M20_dimer"/>
    <property type="match status" value="1"/>
</dbReference>
<dbReference type="SUPFAM" id="SSF55031">
    <property type="entry name" value="Bacterial exopeptidase dimerisation domain"/>
    <property type="match status" value="1"/>
</dbReference>
<dbReference type="InterPro" id="IPR052030">
    <property type="entry name" value="Peptidase_M20/M20A_hydrolases"/>
</dbReference>
<dbReference type="Gene3D" id="3.30.70.360">
    <property type="match status" value="1"/>
</dbReference>
<dbReference type="PIRSF" id="PIRSF037226">
    <property type="entry name" value="Amidohydrolase_ACY1L2_prd"/>
    <property type="match status" value="1"/>
</dbReference>
<dbReference type="GO" id="GO:0071713">
    <property type="term" value="F:para-aminobenzoyl-glutamate hydrolase activity"/>
    <property type="evidence" value="ECO:0007669"/>
    <property type="project" value="TreeGrafter"/>
</dbReference>
<feature type="domain" description="Peptidase M20 dimerisation" evidence="2">
    <location>
        <begin position="205"/>
        <end position="296"/>
    </location>
</feature>
<comment type="similarity">
    <text evidence="1">Belongs to the peptidase M20A family.</text>
</comment>
<dbReference type="GO" id="GO:0005737">
    <property type="term" value="C:cytoplasm"/>
    <property type="evidence" value="ECO:0007669"/>
    <property type="project" value="TreeGrafter"/>
</dbReference>
<dbReference type="InterPro" id="IPR017439">
    <property type="entry name" value="Amidohydrolase"/>
</dbReference>
<dbReference type="PANTHER" id="PTHR30575:SF3">
    <property type="entry name" value="PEPTIDASE M20 DIMERISATION DOMAIN-CONTAINING PROTEIN"/>
    <property type="match status" value="1"/>
</dbReference>
<dbReference type="RefSeq" id="WP_310274225.1">
    <property type="nucleotide sequence ID" value="NZ_JAVDXW010000001.1"/>
</dbReference>
<dbReference type="NCBIfam" id="TIGR01891">
    <property type="entry name" value="amidohydrolases"/>
    <property type="match status" value="1"/>
</dbReference>
<proteinExistence type="inferred from homology"/>
<reference evidence="3" key="1">
    <citation type="submission" date="2023-07" db="EMBL/GenBank/DDBJ databases">
        <title>Sequencing the genomes of 1000 actinobacteria strains.</title>
        <authorList>
            <person name="Klenk H.-P."/>
        </authorList>
    </citation>
    <scope>NUCLEOTIDE SEQUENCE</scope>
    <source>
        <strain evidence="3">DSM 45977</strain>
    </source>
</reference>
<evidence type="ECO:0000313" key="3">
    <source>
        <dbReference type="EMBL" id="MDR7302581.1"/>
    </source>
</evidence>
<dbReference type="PANTHER" id="PTHR30575">
    <property type="entry name" value="PEPTIDASE M20"/>
    <property type="match status" value="1"/>
</dbReference>
<dbReference type="AlphaFoldDB" id="A0AAE3ZEW0"/>
<dbReference type="InterPro" id="IPR017144">
    <property type="entry name" value="Xaa-Arg_dipeptidase"/>
</dbReference>
<dbReference type="GO" id="GO:0046657">
    <property type="term" value="P:folic acid catabolic process"/>
    <property type="evidence" value="ECO:0007669"/>
    <property type="project" value="TreeGrafter"/>
</dbReference>
<accession>A0AAE3ZEW0</accession>
<dbReference type="InterPro" id="IPR011650">
    <property type="entry name" value="Peptidase_M20_dimer"/>
</dbReference>
<evidence type="ECO:0000313" key="4">
    <source>
        <dbReference type="Proteomes" id="UP001180845"/>
    </source>
</evidence>
<dbReference type="Pfam" id="PF01546">
    <property type="entry name" value="Peptidase_M20"/>
    <property type="match status" value="1"/>
</dbReference>
<protein>
    <recommendedName>
        <fullName evidence="1">Peptidase M20 domain-containing protein 2</fullName>
    </recommendedName>
</protein>
<dbReference type="InterPro" id="IPR036264">
    <property type="entry name" value="Bact_exopeptidase_dim_dom"/>
</dbReference>
<dbReference type="Gene3D" id="3.40.630.10">
    <property type="entry name" value="Zn peptidases"/>
    <property type="match status" value="1"/>
</dbReference>
<dbReference type="Proteomes" id="UP001180845">
    <property type="component" value="Unassembled WGS sequence"/>
</dbReference>